<dbReference type="InterPro" id="IPR011990">
    <property type="entry name" value="TPR-like_helical_dom_sf"/>
</dbReference>
<evidence type="ECO:0000256" key="1">
    <source>
        <dbReference type="ARBA" id="ARBA00004922"/>
    </source>
</evidence>
<evidence type="ECO:0000313" key="13">
    <source>
        <dbReference type="Proteomes" id="UP000323522"/>
    </source>
</evidence>
<sequence length="664" mass="72654">MSLPSVEERPAAPQQARPVAARRDPGAAASRRGQDLQSRGQLKAARDQFLAATRLAPESAVHWARLAQCQHALGQIDDSIRHLERAFRLDPASAGVCQLLADLLLERHRHAEVIQVLEALDPAAPRDARWHLALAKARIKLFDFEGTVKACSMALALAGPDRSIRRQALLGMAHGFMKHGSHAEAALCHRMLLDDEPRDLGAAVGAAHASSWACDWAGLAEDFDRLAQCIQRVEATEGQTLPGVVNGFPLITLTDDPEVLHWASRLTCRQQTGRMAAVPRRAEMKVPRPQGRVRIGLVSSDFHNHATAILVAECLEAIDRERFELWLYSGGPDDGSALRARIRAAATAWCETADLTSGDLARRIRDDRIGVLIEMKGYTLGARMDVMAHRPAPVQVSWLGYPGTTGAPFIDYFIGDPVVTPLEAQPDFTERIAQMPHCYQPNDSTRSRPEPPTRAQCGLPAEASFVFASFNMPYKIVPEVFEAWCRILQAVPGSVLWLLVEHEPARQRLRAEAQARGLDPARLVFAPFLRADLHRARLPLADLCLDTYPCGGHTTASDALWAGVPVLALTGRSFASRVAGSLLGTLGLSELACDDIDRYIAEAIRLATEPGACAALRLRLEQARTASPLFDGRRFARDLERLLLRMVERQDAGLPAAPLAAELS</sequence>
<evidence type="ECO:0000256" key="4">
    <source>
        <dbReference type="ARBA" id="ARBA00022676"/>
    </source>
</evidence>
<dbReference type="PANTHER" id="PTHR44998">
    <property type="match status" value="1"/>
</dbReference>
<evidence type="ECO:0000256" key="7">
    <source>
        <dbReference type="ARBA" id="ARBA00022803"/>
    </source>
</evidence>
<keyword evidence="6" id="KW-0677">Repeat</keyword>
<reference evidence="11 14" key="2">
    <citation type="submission" date="2024-06" db="EMBL/GenBank/DDBJ databases">
        <title>Genomic Encyclopedia of Type Strains, Phase IV (KMG-IV): sequencing the most valuable type-strain genomes for metagenomic binning, comparative biology and taxonomic classification.</title>
        <authorList>
            <person name="Goeker M."/>
        </authorList>
    </citation>
    <scope>NUCLEOTIDE SEQUENCE [LARGE SCALE GENOMIC DNA]</scope>
    <source>
        <strain evidence="11 14">D-501</strain>
    </source>
</reference>
<keyword evidence="14" id="KW-1185">Reference proteome</keyword>
<dbReference type="OrthoDB" id="101857at2"/>
<feature type="repeat" description="TPR" evidence="8">
    <location>
        <begin position="60"/>
        <end position="93"/>
    </location>
</feature>
<evidence type="ECO:0000256" key="5">
    <source>
        <dbReference type="ARBA" id="ARBA00022679"/>
    </source>
</evidence>
<dbReference type="SMART" id="SM00028">
    <property type="entry name" value="TPR"/>
    <property type="match status" value="4"/>
</dbReference>
<organism evidence="12 13">
    <name type="scientific">Sphaerotilus sulfidivorans</name>
    <dbReference type="NCBI Taxonomy" id="639200"/>
    <lineage>
        <taxon>Bacteria</taxon>
        <taxon>Pseudomonadati</taxon>
        <taxon>Pseudomonadota</taxon>
        <taxon>Betaproteobacteria</taxon>
        <taxon>Burkholderiales</taxon>
        <taxon>Sphaerotilaceae</taxon>
        <taxon>Sphaerotilus</taxon>
    </lineage>
</organism>
<evidence type="ECO:0000256" key="8">
    <source>
        <dbReference type="PROSITE-ProRule" id="PRU00339"/>
    </source>
</evidence>
<dbReference type="Pfam" id="PF13844">
    <property type="entry name" value="Glyco_transf_41"/>
    <property type="match status" value="2"/>
</dbReference>
<feature type="domain" description="O-GlcNAc transferase C-terminal" evidence="10">
    <location>
        <begin position="453"/>
        <end position="639"/>
    </location>
</feature>
<feature type="domain" description="O-GlcNAc transferase C-terminal" evidence="10">
    <location>
        <begin position="214"/>
        <end position="440"/>
    </location>
</feature>
<dbReference type="SUPFAM" id="SSF53756">
    <property type="entry name" value="UDP-Glycosyltransferase/glycogen phosphorylase"/>
    <property type="match status" value="1"/>
</dbReference>
<dbReference type="Pfam" id="PF14559">
    <property type="entry name" value="TPR_19"/>
    <property type="match status" value="1"/>
</dbReference>
<dbReference type="Gene3D" id="3.40.50.2000">
    <property type="entry name" value="Glycogen Phosphorylase B"/>
    <property type="match status" value="1"/>
</dbReference>
<dbReference type="EMBL" id="JBEPLS010000011">
    <property type="protein sequence ID" value="MET3604944.1"/>
    <property type="molecule type" value="Genomic_DNA"/>
</dbReference>
<feature type="region of interest" description="Disordered" evidence="9">
    <location>
        <begin position="1"/>
        <end position="40"/>
    </location>
</feature>
<dbReference type="Gene3D" id="3.40.50.11380">
    <property type="match status" value="1"/>
</dbReference>
<dbReference type="EC" id="2.4.1.255" evidence="3"/>
<protein>
    <recommendedName>
        <fullName evidence="3">protein O-GlcNAc transferase</fullName>
        <ecNumber evidence="3">2.4.1.255</ecNumber>
    </recommendedName>
</protein>
<dbReference type="PROSITE" id="PS50005">
    <property type="entry name" value="TPR"/>
    <property type="match status" value="1"/>
</dbReference>
<evidence type="ECO:0000256" key="2">
    <source>
        <dbReference type="ARBA" id="ARBA00005386"/>
    </source>
</evidence>
<dbReference type="PANTHER" id="PTHR44998:SF1">
    <property type="entry name" value="UDP-N-ACETYLGLUCOSAMINE--PEPTIDE N-ACETYLGLUCOSAMINYLTRANSFERASE 110 KDA SUBUNIT"/>
    <property type="match status" value="1"/>
</dbReference>
<dbReference type="Proteomes" id="UP000323522">
    <property type="component" value="Chromosome"/>
</dbReference>
<evidence type="ECO:0000256" key="3">
    <source>
        <dbReference type="ARBA" id="ARBA00011970"/>
    </source>
</evidence>
<dbReference type="AlphaFoldDB" id="A0A5C1Q3L5"/>
<dbReference type="SUPFAM" id="SSF48452">
    <property type="entry name" value="TPR-like"/>
    <property type="match status" value="1"/>
</dbReference>
<evidence type="ECO:0000259" key="10">
    <source>
        <dbReference type="Pfam" id="PF13844"/>
    </source>
</evidence>
<dbReference type="Gene3D" id="1.25.40.10">
    <property type="entry name" value="Tetratricopeptide repeat domain"/>
    <property type="match status" value="1"/>
</dbReference>
<evidence type="ECO:0000313" key="11">
    <source>
        <dbReference type="EMBL" id="MET3604944.1"/>
    </source>
</evidence>
<accession>A0A5C1Q3L5</accession>
<dbReference type="EMBL" id="CP035708">
    <property type="protein sequence ID" value="QEN01700.1"/>
    <property type="molecule type" value="Genomic_DNA"/>
</dbReference>
<evidence type="ECO:0000313" key="14">
    <source>
        <dbReference type="Proteomes" id="UP001549111"/>
    </source>
</evidence>
<dbReference type="InterPro" id="IPR029489">
    <property type="entry name" value="OGT/SEC/SPY_C"/>
</dbReference>
<gene>
    <name evidence="11" type="ORF">ABIC99_002769</name>
    <name evidence="12" type="ORF">EWH46_13585</name>
</gene>
<name>A0A5C1Q3L5_9BURK</name>
<feature type="compositionally biased region" description="Basic and acidic residues" evidence="9">
    <location>
        <begin position="1"/>
        <end position="10"/>
    </location>
</feature>
<keyword evidence="7 8" id="KW-0802">TPR repeat</keyword>
<keyword evidence="4" id="KW-0328">Glycosyltransferase</keyword>
<dbReference type="KEGG" id="snn:EWH46_13585"/>
<dbReference type="RefSeq" id="WP_149504367.1">
    <property type="nucleotide sequence ID" value="NZ_CP035708.1"/>
</dbReference>
<dbReference type="GO" id="GO:0097363">
    <property type="term" value="F:protein O-acetylglucosaminyltransferase activity"/>
    <property type="evidence" value="ECO:0007669"/>
    <property type="project" value="UniProtKB-EC"/>
</dbReference>
<proteinExistence type="inferred from homology"/>
<evidence type="ECO:0000256" key="9">
    <source>
        <dbReference type="SAM" id="MobiDB-lite"/>
    </source>
</evidence>
<evidence type="ECO:0000313" key="12">
    <source>
        <dbReference type="EMBL" id="QEN01700.1"/>
    </source>
</evidence>
<reference evidence="12 13" key="1">
    <citation type="submission" date="2019-02" db="EMBL/GenBank/DDBJ databases">
        <title>Complete Genome Sequence and Methylome Analysis of Sphaerotilus natans subsp. sulfidivorans D-507.</title>
        <authorList>
            <person name="Fomenkov A."/>
            <person name="Gridneva E."/>
            <person name="Smolyakov D."/>
            <person name="Dubinina G."/>
            <person name="Vincze T."/>
            <person name="Grabovich M."/>
            <person name="Roberts R.J."/>
        </authorList>
    </citation>
    <scope>NUCLEOTIDE SEQUENCE [LARGE SCALE GENOMIC DNA]</scope>
    <source>
        <strain evidence="12 13">D-507</strain>
    </source>
</reference>
<dbReference type="InterPro" id="IPR019734">
    <property type="entry name" value="TPR_rpt"/>
</dbReference>
<keyword evidence="5 11" id="KW-0808">Transferase</keyword>
<comment type="pathway">
    <text evidence="1">Protein modification; protein glycosylation.</text>
</comment>
<dbReference type="Proteomes" id="UP001549111">
    <property type="component" value="Unassembled WGS sequence"/>
</dbReference>
<evidence type="ECO:0000256" key="6">
    <source>
        <dbReference type="ARBA" id="ARBA00022737"/>
    </source>
</evidence>
<comment type="similarity">
    <text evidence="2">Belongs to the glycosyltransferase 41 family. O-GlcNAc transferase subfamily.</text>
</comment>